<dbReference type="EMBL" id="KE504248">
    <property type="protein sequence ID" value="EPS93997.1"/>
    <property type="molecule type" value="Genomic_DNA"/>
</dbReference>
<accession>S8DMW0</accession>
<evidence type="ECO:0000313" key="2">
    <source>
        <dbReference type="EMBL" id="EPS93997.1"/>
    </source>
</evidence>
<gene>
    <name evidence="2" type="ORF">FOMPIDRAFT_1063344</name>
</gene>
<protein>
    <submittedName>
        <fullName evidence="2">Uncharacterized protein</fullName>
    </submittedName>
</protein>
<evidence type="ECO:0000313" key="3">
    <source>
        <dbReference type="Proteomes" id="UP000015241"/>
    </source>
</evidence>
<feature type="region of interest" description="Disordered" evidence="1">
    <location>
        <begin position="71"/>
        <end position="90"/>
    </location>
</feature>
<proteinExistence type="predicted"/>
<name>S8DMW0_FOMSC</name>
<evidence type="ECO:0000256" key="1">
    <source>
        <dbReference type="SAM" id="MobiDB-lite"/>
    </source>
</evidence>
<dbReference type="HOGENOM" id="CLU_1555286_0_0_1"/>
<reference evidence="2 3" key="1">
    <citation type="journal article" date="2012" name="Science">
        <title>The Paleozoic origin of enzymatic lignin decomposition reconstructed from 31 fungal genomes.</title>
        <authorList>
            <person name="Floudas D."/>
            <person name="Binder M."/>
            <person name="Riley R."/>
            <person name="Barry K."/>
            <person name="Blanchette R.A."/>
            <person name="Henrissat B."/>
            <person name="Martinez A.T."/>
            <person name="Otillar R."/>
            <person name="Spatafora J.W."/>
            <person name="Yadav J.S."/>
            <person name="Aerts A."/>
            <person name="Benoit I."/>
            <person name="Boyd A."/>
            <person name="Carlson A."/>
            <person name="Copeland A."/>
            <person name="Coutinho P.M."/>
            <person name="de Vries R.P."/>
            <person name="Ferreira P."/>
            <person name="Findley K."/>
            <person name="Foster B."/>
            <person name="Gaskell J."/>
            <person name="Glotzer D."/>
            <person name="Gorecki P."/>
            <person name="Heitman J."/>
            <person name="Hesse C."/>
            <person name="Hori C."/>
            <person name="Igarashi K."/>
            <person name="Jurgens J.A."/>
            <person name="Kallen N."/>
            <person name="Kersten P."/>
            <person name="Kohler A."/>
            <person name="Kuees U."/>
            <person name="Kumar T.K.A."/>
            <person name="Kuo A."/>
            <person name="LaButti K."/>
            <person name="Larrondo L.F."/>
            <person name="Lindquist E."/>
            <person name="Ling A."/>
            <person name="Lombard V."/>
            <person name="Lucas S."/>
            <person name="Lundell T."/>
            <person name="Martin R."/>
            <person name="McLaughlin D.J."/>
            <person name="Morgenstern I."/>
            <person name="Morin E."/>
            <person name="Murat C."/>
            <person name="Nagy L.G."/>
            <person name="Nolan M."/>
            <person name="Ohm R.A."/>
            <person name="Patyshakuliyeva A."/>
            <person name="Rokas A."/>
            <person name="Ruiz-Duenas F.J."/>
            <person name="Sabat G."/>
            <person name="Salamov A."/>
            <person name="Samejima M."/>
            <person name="Schmutz J."/>
            <person name="Slot J.C."/>
            <person name="St John F."/>
            <person name="Stenlid J."/>
            <person name="Sun H."/>
            <person name="Sun S."/>
            <person name="Syed K."/>
            <person name="Tsang A."/>
            <person name="Wiebenga A."/>
            <person name="Young D."/>
            <person name="Pisabarro A."/>
            <person name="Eastwood D.C."/>
            <person name="Martin F."/>
            <person name="Cullen D."/>
            <person name="Grigoriev I.V."/>
            <person name="Hibbett D.S."/>
        </authorList>
    </citation>
    <scope>NUCLEOTIDE SEQUENCE</scope>
    <source>
        <strain evidence="3">FP-58527</strain>
    </source>
</reference>
<sequence length="172" mass="18036">MHPTTFDSCSRPTHDGGCELSQLRQTARSPVAGSSSPPSSIVYPNTLLDAIADVNAIFAFLPPLLRDAPGSRLQHRAPRPEPPQARPRPLLPHARGCLGANPVPPPLIVEALVASQPDRTRPDETTMAGPASCQCGTGGVPARCMTTSLKRGARGLDAVLDLLIVDAGVVLE</sequence>
<feature type="compositionally biased region" description="Pro residues" evidence="1">
    <location>
        <begin position="80"/>
        <end position="90"/>
    </location>
</feature>
<organism evidence="2 3">
    <name type="scientific">Fomitopsis schrenkii</name>
    <name type="common">Brown rot fungus</name>
    <dbReference type="NCBI Taxonomy" id="2126942"/>
    <lineage>
        <taxon>Eukaryota</taxon>
        <taxon>Fungi</taxon>
        <taxon>Dikarya</taxon>
        <taxon>Basidiomycota</taxon>
        <taxon>Agaricomycotina</taxon>
        <taxon>Agaricomycetes</taxon>
        <taxon>Polyporales</taxon>
        <taxon>Fomitopsis</taxon>
    </lineage>
</organism>
<dbReference type="AlphaFoldDB" id="S8DMW0"/>
<keyword evidence="3" id="KW-1185">Reference proteome</keyword>
<dbReference type="Proteomes" id="UP000015241">
    <property type="component" value="Unassembled WGS sequence"/>
</dbReference>
<dbReference type="InParanoid" id="S8DMW0"/>